<evidence type="ECO:0000313" key="4">
    <source>
        <dbReference type="Proteomes" id="UP000607796"/>
    </source>
</evidence>
<keyword evidence="1" id="KW-0732">Signal</keyword>
<evidence type="ECO:0000259" key="2">
    <source>
        <dbReference type="Pfam" id="PF20352"/>
    </source>
</evidence>
<keyword evidence="4" id="KW-1185">Reference proteome</keyword>
<sequence>MLWLRFAVASAAALIVLCPTLPRAEAETHVLFTEWQQADSMATLASVLDDWLDVWTDWPRREAAPHVRFVGAWQAAARQGATANFQRGRSRGLYDPNRSEVLLVRPCDPHEADDVAVLLHELVHHRQAPHHWYCPAAQELPAYRLQEAWLSEQGRAVDVNWLAVVLDAGCTPRDIHPE</sequence>
<accession>A0ABR9XAR1</accession>
<proteinExistence type="predicted"/>
<dbReference type="InterPro" id="IPR046589">
    <property type="entry name" value="DUF6647"/>
</dbReference>
<protein>
    <recommendedName>
        <fullName evidence="2">DUF6647 domain-containing protein</fullName>
    </recommendedName>
</protein>
<feature type="chain" id="PRO_5047485571" description="DUF6647 domain-containing protein" evidence="1">
    <location>
        <begin position="25"/>
        <end position="178"/>
    </location>
</feature>
<feature type="signal peptide" evidence="1">
    <location>
        <begin position="1"/>
        <end position="24"/>
    </location>
</feature>
<organism evidence="3 4">
    <name type="scientific">Salipiger mangrovisoli</name>
    <dbReference type="NCBI Taxonomy" id="2865933"/>
    <lineage>
        <taxon>Bacteria</taxon>
        <taxon>Pseudomonadati</taxon>
        <taxon>Pseudomonadota</taxon>
        <taxon>Alphaproteobacteria</taxon>
        <taxon>Rhodobacterales</taxon>
        <taxon>Roseobacteraceae</taxon>
        <taxon>Salipiger</taxon>
    </lineage>
</organism>
<dbReference type="Pfam" id="PF20352">
    <property type="entry name" value="DUF6647"/>
    <property type="match status" value="1"/>
</dbReference>
<evidence type="ECO:0000313" key="3">
    <source>
        <dbReference type="EMBL" id="MBE9640574.1"/>
    </source>
</evidence>
<comment type="caution">
    <text evidence="3">The sequence shown here is derived from an EMBL/GenBank/DDBJ whole genome shotgun (WGS) entry which is preliminary data.</text>
</comment>
<name>A0ABR9XAR1_9RHOB</name>
<reference evidence="3 4" key="1">
    <citation type="journal article" date="2021" name="Int. J. Syst. Evol. Microbiol.">
        <title>Salipiger mangrovisoli sp. nov., isolated from mangrove soil and the proposal for the reclassification of Paraphaeobacter pallidus as Salipiger pallidus comb. nov.</title>
        <authorList>
            <person name="Du J."/>
            <person name="Liu Y."/>
            <person name="Pei T."/>
            <person name="Deng M.R."/>
            <person name="Zhu H."/>
        </authorList>
    </citation>
    <scope>NUCLEOTIDE SEQUENCE [LARGE SCALE GENOMIC DNA]</scope>
    <source>
        <strain evidence="3 4">6D45A</strain>
    </source>
</reference>
<evidence type="ECO:0000256" key="1">
    <source>
        <dbReference type="SAM" id="SignalP"/>
    </source>
</evidence>
<dbReference type="Proteomes" id="UP000607796">
    <property type="component" value="Unassembled WGS sequence"/>
</dbReference>
<feature type="domain" description="DUF6647" evidence="2">
    <location>
        <begin position="5"/>
        <end position="178"/>
    </location>
</feature>
<gene>
    <name evidence="3" type="ORF">IQ782_27360</name>
</gene>
<dbReference type="EMBL" id="JADFFK010000037">
    <property type="protein sequence ID" value="MBE9640574.1"/>
    <property type="molecule type" value="Genomic_DNA"/>
</dbReference>
<dbReference type="RefSeq" id="WP_194137842.1">
    <property type="nucleotide sequence ID" value="NZ_JADFFK010000037.1"/>
</dbReference>